<keyword evidence="3" id="KW-1185">Reference proteome</keyword>
<evidence type="ECO:0000313" key="2">
    <source>
        <dbReference type="EMBL" id="GMH15929.1"/>
    </source>
</evidence>
<proteinExistence type="predicted"/>
<protein>
    <submittedName>
        <fullName evidence="2">Uncharacterized protein</fullName>
    </submittedName>
</protein>
<evidence type="ECO:0000313" key="3">
    <source>
        <dbReference type="Proteomes" id="UP001279734"/>
    </source>
</evidence>
<reference evidence="2" key="1">
    <citation type="submission" date="2023-05" db="EMBL/GenBank/DDBJ databases">
        <title>Nepenthes gracilis genome sequencing.</title>
        <authorList>
            <person name="Fukushima K."/>
        </authorList>
    </citation>
    <scope>NUCLEOTIDE SEQUENCE</scope>
    <source>
        <strain evidence="2">SING2019-196</strain>
    </source>
</reference>
<dbReference type="EMBL" id="BSYO01000016">
    <property type="protein sequence ID" value="GMH15929.1"/>
    <property type="molecule type" value="Genomic_DNA"/>
</dbReference>
<feature type="transmembrane region" description="Helical" evidence="1">
    <location>
        <begin position="76"/>
        <end position="96"/>
    </location>
</feature>
<keyword evidence="1" id="KW-1133">Transmembrane helix</keyword>
<accession>A0AAD3XTF3</accession>
<dbReference type="AlphaFoldDB" id="A0AAD3XTF3"/>
<organism evidence="2 3">
    <name type="scientific">Nepenthes gracilis</name>
    <name type="common">Slender pitcher plant</name>
    <dbReference type="NCBI Taxonomy" id="150966"/>
    <lineage>
        <taxon>Eukaryota</taxon>
        <taxon>Viridiplantae</taxon>
        <taxon>Streptophyta</taxon>
        <taxon>Embryophyta</taxon>
        <taxon>Tracheophyta</taxon>
        <taxon>Spermatophyta</taxon>
        <taxon>Magnoliopsida</taxon>
        <taxon>eudicotyledons</taxon>
        <taxon>Gunneridae</taxon>
        <taxon>Pentapetalae</taxon>
        <taxon>Caryophyllales</taxon>
        <taxon>Nepenthaceae</taxon>
        <taxon>Nepenthes</taxon>
    </lineage>
</organism>
<sequence length="113" mass="12584">MNGEDGDKKVSEEGVDSGKSDIWHIESVANMRQRAGFSYSSSSFPSIFQITTGYVYAPQFMLIFMPNTSKAMRRPLVELQAAYIMAAFGNLLLGSFCKKLQLLLTKMTSSVLR</sequence>
<dbReference type="Proteomes" id="UP001279734">
    <property type="component" value="Unassembled WGS sequence"/>
</dbReference>
<gene>
    <name evidence="2" type="ORF">Nepgr_017770</name>
</gene>
<keyword evidence="1" id="KW-0472">Membrane</keyword>
<evidence type="ECO:0000256" key="1">
    <source>
        <dbReference type="SAM" id="Phobius"/>
    </source>
</evidence>
<feature type="transmembrane region" description="Helical" evidence="1">
    <location>
        <begin position="46"/>
        <end position="64"/>
    </location>
</feature>
<keyword evidence="1" id="KW-0812">Transmembrane</keyword>
<comment type="caution">
    <text evidence="2">The sequence shown here is derived from an EMBL/GenBank/DDBJ whole genome shotgun (WGS) entry which is preliminary data.</text>
</comment>
<name>A0AAD3XTF3_NEPGR</name>